<dbReference type="GO" id="GO:0003677">
    <property type="term" value="F:DNA binding"/>
    <property type="evidence" value="ECO:0007669"/>
    <property type="project" value="UniProtKB-KW"/>
</dbReference>
<evidence type="ECO:0000256" key="2">
    <source>
        <dbReference type="ARBA" id="ARBA00023125"/>
    </source>
</evidence>
<dbReference type="InterPro" id="IPR001034">
    <property type="entry name" value="DeoR_HTH"/>
</dbReference>
<keyword evidence="1" id="KW-0805">Transcription regulation</keyword>
<dbReference type="Proteomes" id="UP000254159">
    <property type="component" value="Unassembled WGS sequence"/>
</dbReference>
<evidence type="ECO:0000313" key="6">
    <source>
        <dbReference type="EMBL" id="STI15634.1"/>
    </source>
</evidence>
<feature type="region of interest" description="Disordered" evidence="4">
    <location>
        <begin position="198"/>
        <end position="224"/>
    </location>
</feature>
<dbReference type="FunFam" id="1.10.10.10:FF:000258">
    <property type="entry name" value="DeoR family transcriptional regulator"/>
    <property type="match status" value="1"/>
</dbReference>
<reference evidence="6 7" key="1">
    <citation type="submission" date="2018-06" db="EMBL/GenBank/DDBJ databases">
        <authorList>
            <consortium name="Pathogen Informatics"/>
            <person name="Doyle S."/>
        </authorList>
    </citation>
    <scope>NUCLEOTIDE SEQUENCE [LARGE SCALE GENOMIC DNA]</scope>
    <source>
        <strain evidence="6 7">NCTC10865</strain>
    </source>
</reference>
<dbReference type="Pfam" id="PF00455">
    <property type="entry name" value="DeoRC"/>
    <property type="match status" value="1"/>
</dbReference>
<organism evidence="6 7">
    <name type="scientific">Escherichia coli</name>
    <dbReference type="NCBI Taxonomy" id="562"/>
    <lineage>
        <taxon>Bacteria</taxon>
        <taxon>Pseudomonadati</taxon>
        <taxon>Pseudomonadota</taxon>
        <taxon>Gammaproteobacteria</taxon>
        <taxon>Enterobacterales</taxon>
        <taxon>Enterobacteriaceae</taxon>
        <taxon>Escherichia</taxon>
    </lineage>
</organism>
<evidence type="ECO:0000256" key="4">
    <source>
        <dbReference type="SAM" id="MobiDB-lite"/>
    </source>
</evidence>
<accession>A0A376RCY1</accession>
<dbReference type="PROSITE" id="PS51000">
    <property type="entry name" value="HTH_DEOR_2"/>
    <property type="match status" value="1"/>
</dbReference>
<sequence>MSNTDASGEKRVTGTSERREQIIQRLRQQGSVQVNDLSALYGVSTVTIRNDLAFLEKQGIAVRAYGGALICDSTTPSVEPSVEDKSALNTAMKRSVAKAAVELIQPGHRVILDSGTTTFEIARLMRKHTDVIAMTNGMNVANALLEAEGVELLMTGGHLRRQSQSFYGDQAEQSLQNYHFDMLFLGVDAIDLERGVSTHNEDEARLKPPDVRSCGTDHRSHRFQ</sequence>
<keyword evidence="3" id="KW-0804">Transcription</keyword>
<gene>
    <name evidence="6" type="primary">agaR_1</name>
    <name evidence="6" type="ORF">NCTC10865_00859</name>
</gene>
<dbReference type="PANTHER" id="PTHR30363">
    <property type="entry name" value="HTH-TYPE TRANSCRIPTIONAL REGULATOR SRLR-RELATED"/>
    <property type="match status" value="1"/>
</dbReference>
<evidence type="ECO:0000259" key="5">
    <source>
        <dbReference type="PROSITE" id="PS51000"/>
    </source>
</evidence>
<feature type="domain" description="HTH deoR-type" evidence="5">
    <location>
        <begin position="15"/>
        <end position="70"/>
    </location>
</feature>
<dbReference type="GO" id="GO:0003700">
    <property type="term" value="F:DNA-binding transcription factor activity"/>
    <property type="evidence" value="ECO:0007669"/>
    <property type="project" value="InterPro"/>
</dbReference>
<dbReference type="Gene3D" id="3.40.50.1360">
    <property type="match status" value="1"/>
</dbReference>
<dbReference type="PROSITE" id="PS00894">
    <property type="entry name" value="HTH_DEOR_1"/>
    <property type="match status" value="1"/>
</dbReference>
<dbReference type="SMART" id="SM00420">
    <property type="entry name" value="HTH_DEOR"/>
    <property type="match status" value="1"/>
</dbReference>
<name>A0A376RCY1_ECOLX</name>
<dbReference type="NCBIfam" id="NF007316">
    <property type="entry name" value="PRK09802.1"/>
    <property type="match status" value="1"/>
</dbReference>
<protein>
    <submittedName>
        <fullName evidence="6">AgaR family transcriptional regulator</fullName>
    </submittedName>
</protein>
<dbReference type="EMBL" id="UGCD01000002">
    <property type="protein sequence ID" value="STI15634.1"/>
    <property type="molecule type" value="Genomic_DNA"/>
</dbReference>
<dbReference type="InterPro" id="IPR018356">
    <property type="entry name" value="Tscrpt_reg_HTH_DeoR_CS"/>
</dbReference>
<dbReference type="InterPro" id="IPR037171">
    <property type="entry name" value="NagB/RpiA_transferase-like"/>
</dbReference>
<dbReference type="SUPFAM" id="SSF46785">
    <property type="entry name" value="Winged helix' DNA-binding domain"/>
    <property type="match status" value="1"/>
</dbReference>
<dbReference type="SMART" id="SM01134">
    <property type="entry name" value="DeoRC"/>
    <property type="match status" value="1"/>
</dbReference>
<dbReference type="InterPro" id="IPR047779">
    <property type="entry name" value="AgaR-like"/>
</dbReference>
<dbReference type="InterPro" id="IPR014036">
    <property type="entry name" value="DeoR-like_C"/>
</dbReference>
<evidence type="ECO:0000256" key="3">
    <source>
        <dbReference type="ARBA" id="ARBA00023163"/>
    </source>
</evidence>
<keyword evidence="2" id="KW-0238">DNA-binding</keyword>
<dbReference type="AlphaFoldDB" id="A0A376RCY1"/>
<dbReference type="SUPFAM" id="SSF100950">
    <property type="entry name" value="NagB/RpiA/CoA transferase-like"/>
    <property type="match status" value="1"/>
</dbReference>
<dbReference type="Gene3D" id="1.10.10.10">
    <property type="entry name" value="Winged helix-like DNA-binding domain superfamily/Winged helix DNA-binding domain"/>
    <property type="match status" value="1"/>
</dbReference>
<proteinExistence type="predicted"/>
<dbReference type="Pfam" id="PF08220">
    <property type="entry name" value="HTH_DeoR"/>
    <property type="match status" value="1"/>
</dbReference>
<evidence type="ECO:0000256" key="1">
    <source>
        <dbReference type="ARBA" id="ARBA00023015"/>
    </source>
</evidence>
<dbReference type="InterPro" id="IPR036388">
    <property type="entry name" value="WH-like_DNA-bd_sf"/>
</dbReference>
<dbReference type="NCBIfam" id="NF040755">
    <property type="entry name" value="AgaR"/>
    <property type="match status" value="1"/>
</dbReference>
<evidence type="ECO:0000313" key="7">
    <source>
        <dbReference type="Proteomes" id="UP000254159"/>
    </source>
</evidence>
<dbReference type="PANTHER" id="PTHR30363:SF44">
    <property type="entry name" value="AGA OPERON TRANSCRIPTIONAL REPRESSOR-RELATED"/>
    <property type="match status" value="1"/>
</dbReference>
<dbReference type="InterPro" id="IPR050313">
    <property type="entry name" value="Carb_Metab_HTH_regulators"/>
</dbReference>
<feature type="compositionally biased region" description="Basic and acidic residues" evidence="4">
    <location>
        <begin position="198"/>
        <end position="218"/>
    </location>
</feature>
<dbReference type="InterPro" id="IPR036390">
    <property type="entry name" value="WH_DNA-bd_sf"/>
</dbReference>